<feature type="compositionally biased region" description="Basic and acidic residues" evidence="1">
    <location>
        <begin position="155"/>
        <end position="166"/>
    </location>
</feature>
<evidence type="ECO:0000256" key="1">
    <source>
        <dbReference type="SAM" id="MobiDB-lite"/>
    </source>
</evidence>
<accession>A0A9P4TXU0</accession>
<evidence type="ECO:0000313" key="3">
    <source>
        <dbReference type="Proteomes" id="UP000800235"/>
    </source>
</evidence>
<dbReference type="EMBL" id="MU007049">
    <property type="protein sequence ID" value="KAF2429187.1"/>
    <property type="molecule type" value="Genomic_DNA"/>
</dbReference>
<feature type="compositionally biased region" description="Polar residues" evidence="1">
    <location>
        <begin position="1"/>
        <end position="39"/>
    </location>
</feature>
<feature type="compositionally biased region" description="Polar residues" evidence="1">
    <location>
        <begin position="65"/>
        <end position="95"/>
    </location>
</feature>
<sequence>MIVSQRQQSPTNQTSRKGTQAEMTDSQRQQVPTSQISQTREQKQQGADRPTEAPSSTEVDAIASKKNQAENAQEGITGTTGHSNTAEHSNTSHTKITSDEERNKLAEKGELPHDPNDHSGEPGKEKGTGEQWVKSSGIAADGGDFDVTKPGAGKEATRLMEEKGIKTEGATFDPDAPKDTTPGVGSSHHDEAAKVSKIAKLKEKLHIGSGKNLDK</sequence>
<organism evidence="2 3">
    <name type="scientific">Tothia fuscella</name>
    <dbReference type="NCBI Taxonomy" id="1048955"/>
    <lineage>
        <taxon>Eukaryota</taxon>
        <taxon>Fungi</taxon>
        <taxon>Dikarya</taxon>
        <taxon>Ascomycota</taxon>
        <taxon>Pezizomycotina</taxon>
        <taxon>Dothideomycetes</taxon>
        <taxon>Pleosporomycetidae</taxon>
        <taxon>Venturiales</taxon>
        <taxon>Cylindrosympodiaceae</taxon>
        <taxon>Tothia</taxon>
    </lineage>
</organism>
<feature type="region of interest" description="Disordered" evidence="1">
    <location>
        <begin position="1"/>
        <end position="194"/>
    </location>
</feature>
<feature type="compositionally biased region" description="Basic and acidic residues" evidence="1">
    <location>
        <begin position="96"/>
        <end position="128"/>
    </location>
</feature>
<comment type="caution">
    <text evidence="2">The sequence shown here is derived from an EMBL/GenBank/DDBJ whole genome shotgun (WGS) entry which is preliminary data.</text>
</comment>
<gene>
    <name evidence="2" type="ORF">EJ08DRAFT_303087</name>
</gene>
<dbReference type="OrthoDB" id="5388207at2759"/>
<dbReference type="Proteomes" id="UP000800235">
    <property type="component" value="Unassembled WGS sequence"/>
</dbReference>
<evidence type="ECO:0000313" key="2">
    <source>
        <dbReference type="EMBL" id="KAF2429187.1"/>
    </source>
</evidence>
<proteinExistence type="predicted"/>
<protein>
    <submittedName>
        <fullName evidence="2">Uncharacterized protein</fullName>
    </submittedName>
</protein>
<name>A0A9P4TXU0_9PEZI</name>
<dbReference type="AlphaFoldDB" id="A0A9P4TXU0"/>
<reference evidence="2" key="1">
    <citation type="journal article" date="2020" name="Stud. Mycol.">
        <title>101 Dothideomycetes genomes: a test case for predicting lifestyles and emergence of pathogens.</title>
        <authorList>
            <person name="Haridas S."/>
            <person name="Albert R."/>
            <person name="Binder M."/>
            <person name="Bloem J."/>
            <person name="Labutti K."/>
            <person name="Salamov A."/>
            <person name="Andreopoulos B."/>
            <person name="Baker S."/>
            <person name="Barry K."/>
            <person name="Bills G."/>
            <person name="Bluhm B."/>
            <person name="Cannon C."/>
            <person name="Castanera R."/>
            <person name="Culley D."/>
            <person name="Daum C."/>
            <person name="Ezra D."/>
            <person name="Gonzalez J."/>
            <person name="Henrissat B."/>
            <person name="Kuo A."/>
            <person name="Liang C."/>
            <person name="Lipzen A."/>
            <person name="Lutzoni F."/>
            <person name="Magnuson J."/>
            <person name="Mondo S."/>
            <person name="Nolan M."/>
            <person name="Ohm R."/>
            <person name="Pangilinan J."/>
            <person name="Park H.-J."/>
            <person name="Ramirez L."/>
            <person name="Alfaro M."/>
            <person name="Sun H."/>
            <person name="Tritt A."/>
            <person name="Yoshinaga Y."/>
            <person name="Zwiers L.-H."/>
            <person name="Turgeon B."/>
            <person name="Goodwin S."/>
            <person name="Spatafora J."/>
            <person name="Crous P."/>
            <person name="Grigoriev I."/>
        </authorList>
    </citation>
    <scope>NUCLEOTIDE SEQUENCE</scope>
    <source>
        <strain evidence="2">CBS 130266</strain>
    </source>
</reference>
<keyword evidence="3" id="KW-1185">Reference proteome</keyword>